<gene>
    <name evidence="1" type="ORF">SDC9_163937</name>
</gene>
<reference evidence="1" key="1">
    <citation type="submission" date="2019-08" db="EMBL/GenBank/DDBJ databases">
        <authorList>
            <person name="Kucharzyk K."/>
            <person name="Murdoch R.W."/>
            <person name="Higgins S."/>
            <person name="Loffler F."/>
        </authorList>
    </citation>
    <scope>NUCLEOTIDE SEQUENCE</scope>
</reference>
<dbReference type="AlphaFoldDB" id="A0A645FSI8"/>
<name>A0A645FSI8_9ZZZZ</name>
<evidence type="ECO:0000313" key="1">
    <source>
        <dbReference type="EMBL" id="MPN16592.1"/>
    </source>
</evidence>
<comment type="caution">
    <text evidence="1">The sequence shown here is derived from an EMBL/GenBank/DDBJ whole genome shotgun (WGS) entry which is preliminary data.</text>
</comment>
<proteinExistence type="predicted"/>
<accession>A0A645FSI8</accession>
<organism evidence="1">
    <name type="scientific">bioreactor metagenome</name>
    <dbReference type="NCBI Taxonomy" id="1076179"/>
    <lineage>
        <taxon>unclassified sequences</taxon>
        <taxon>metagenomes</taxon>
        <taxon>ecological metagenomes</taxon>
    </lineage>
</organism>
<dbReference type="EMBL" id="VSSQ01063573">
    <property type="protein sequence ID" value="MPN16592.1"/>
    <property type="molecule type" value="Genomic_DNA"/>
</dbReference>
<sequence length="70" mass="8137">MGLQCLLRAEIIRSYEKYQDKGFCPLYAKEALKREYDSYHDLHGNDVATDLYRQMMALPTESKGAVYEKA</sequence>
<protein>
    <submittedName>
        <fullName evidence="1">Uncharacterized protein</fullName>
    </submittedName>
</protein>